<dbReference type="InterPro" id="IPR003595">
    <property type="entry name" value="Tyr_Pase_cat"/>
</dbReference>
<comment type="similarity">
    <text evidence="1">Belongs to the protein-tyrosine phosphatase family. Non-receptor class subfamily.</text>
</comment>
<keyword evidence="6" id="KW-1185">Reference proteome</keyword>
<evidence type="ECO:0000259" key="4">
    <source>
        <dbReference type="PROSITE" id="PS50056"/>
    </source>
</evidence>
<dbReference type="InterPro" id="IPR050348">
    <property type="entry name" value="Protein-Tyr_Phosphatase"/>
</dbReference>
<dbReference type="SMART" id="SM00194">
    <property type="entry name" value="PTPc"/>
    <property type="match status" value="1"/>
</dbReference>
<reference evidence="5" key="1">
    <citation type="submission" date="2020-11" db="EMBL/GenBank/DDBJ databases">
        <authorList>
            <consortium name="DOE Joint Genome Institute"/>
            <person name="Ahrendt S."/>
            <person name="Riley R."/>
            <person name="Andreopoulos W."/>
            <person name="Labutti K."/>
            <person name="Pangilinan J."/>
            <person name="Ruiz-Duenas F.J."/>
            <person name="Barrasa J.M."/>
            <person name="Sanchez-Garcia M."/>
            <person name="Camarero S."/>
            <person name="Miyauchi S."/>
            <person name="Serrano A."/>
            <person name="Linde D."/>
            <person name="Babiker R."/>
            <person name="Drula E."/>
            <person name="Ayuso-Fernandez I."/>
            <person name="Pacheco R."/>
            <person name="Padilla G."/>
            <person name="Ferreira P."/>
            <person name="Barriuso J."/>
            <person name="Kellner H."/>
            <person name="Castanera R."/>
            <person name="Alfaro M."/>
            <person name="Ramirez L."/>
            <person name="Pisabarro A.G."/>
            <person name="Kuo A."/>
            <person name="Tritt A."/>
            <person name="Lipzen A."/>
            <person name="He G."/>
            <person name="Yan M."/>
            <person name="Ng V."/>
            <person name="Cullen D."/>
            <person name="Martin F."/>
            <person name="Rosso M.-N."/>
            <person name="Henrissat B."/>
            <person name="Hibbett D."/>
            <person name="Martinez A.T."/>
            <person name="Grigoriev I.V."/>
        </authorList>
    </citation>
    <scope>NUCLEOTIDE SEQUENCE</scope>
    <source>
        <strain evidence="5">MF-IS2</strain>
    </source>
</reference>
<dbReference type="InterPro" id="IPR000242">
    <property type="entry name" value="PTP_cat"/>
</dbReference>
<dbReference type="GO" id="GO:0004725">
    <property type="term" value="F:protein tyrosine phosphatase activity"/>
    <property type="evidence" value="ECO:0007669"/>
    <property type="project" value="InterPro"/>
</dbReference>
<dbReference type="SUPFAM" id="SSF52799">
    <property type="entry name" value="(Phosphotyrosine protein) phosphatases II"/>
    <property type="match status" value="1"/>
</dbReference>
<dbReference type="InterPro" id="IPR029021">
    <property type="entry name" value="Prot-tyrosine_phosphatase-like"/>
</dbReference>
<dbReference type="InterPro" id="IPR000387">
    <property type="entry name" value="Tyr_Pase_dom"/>
</dbReference>
<dbReference type="Pfam" id="PF00102">
    <property type="entry name" value="Y_phosphatase"/>
    <property type="match status" value="2"/>
</dbReference>
<feature type="compositionally biased region" description="Low complexity" evidence="2">
    <location>
        <begin position="40"/>
        <end position="51"/>
    </location>
</feature>
<name>A0A9P5X9E1_9AGAR</name>
<dbReference type="PRINTS" id="PR00700">
    <property type="entry name" value="PRTYPHPHTASE"/>
</dbReference>
<dbReference type="Proteomes" id="UP000807342">
    <property type="component" value="Unassembled WGS sequence"/>
</dbReference>
<evidence type="ECO:0000259" key="3">
    <source>
        <dbReference type="PROSITE" id="PS50055"/>
    </source>
</evidence>
<feature type="region of interest" description="Disordered" evidence="2">
    <location>
        <begin position="32"/>
        <end position="68"/>
    </location>
</feature>
<dbReference type="PANTHER" id="PTHR19134:SF449">
    <property type="entry name" value="TYROSINE-PROTEIN PHOSPHATASE 1"/>
    <property type="match status" value="1"/>
</dbReference>
<protein>
    <submittedName>
        <fullName evidence="5">Phosphatases II</fullName>
    </submittedName>
</protein>
<feature type="domain" description="Tyrosine-protein phosphatase" evidence="3">
    <location>
        <begin position="80"/>
        <end position="421"/>
    </location>
</feature>
<sequence>MPPYRIKLPEWLDKAYTEPHIGLVLRQLAERESRRDRIRSTSQRQTRTPSPNSSPEPSSPNSLQHPIPQAHRDHYSIAIANHEHNLPRNRYYDVLPYDRTRVVIDGRNGVGRYLNANWVLERFGHKWWIAAQAPLPTTAHTFLTLILQPLSKPSGTVPSLPTSQEEAGYETSRIRTVVQLTRNVESGRTKAHAYFPSRVGTSLIIPPDPGSPAPALKITLLQMHNHKDAQCTRSTIAITPIDPTSNTGGSAAMRTSEDEEDSYGIEEHHDRRVVFQHLLYTAWPDHGVPEAEDRASLAAFLKLADQVNRDEPLCSYPSMLPSASAKQYDPDPPVIVGCSAGIGRTGSFIALSSLLRHCGFLPPAANPVLASVIPPSPLGPLPSDLVGDFVVEEIDSLREQRPRMVERPEQTLLVYELLINAFRAA</sequence>
<gene>
    <name evidence="5" type="ORF">P691DRAFT_674250</name>
</gene>
<organism evidence="5 6">
    <name type="scientific">Macrolepiota fuliginosa MF-IS2</name>
    <dbReference type="NCBI Taxonomy" id="1400762"/>
    <lineage>
        <taxon>Eukaryota</taxon>
        <taxon>Fungi</taxon>
        <taxon>Dikarya</taxon>
        <taxon>Basidiomycota</taxon>
        <taxon>Agaricomycotina</taxon>
        <taxon>Agaricomycetes</taxon>
        <taxon>Agaricomycetidae</taxon>
        <taxon>Agaricales</taxon>
        <taxon>Agaricineae</taxon>
        <taxon>Agaricaceae</taxon>
        <taxon>Macrolepiota</taxon>
    </lineage>
</organism>
<feature type="domain" description="Tyrosine specific protein phosphatases" evidence="4">
    <location>
        <begin position="298"/>
        <end position="412"/>
    </location>
</feature>
<accession>A0A9P5X9E1</accession>
<evidence type="ECO:0000313" key="5">
    <source>
        <dbReference type="EMBL" id="KAF9446129.1"/>
    </source>
</evidence>
<dbReference type="PROSITE" id="PS50055">
    <property type="entry name" value="TYR_PHOSPHATASE_PTP"/>
    <property type="match status" value="1"/>
</dbReference>
<dbReference type="OrthoDB" id="10253954at2759"/>
<dbReference type="SMART" id="SM00404">
    <property type="entry name" value="PTPc_motif"/>
    <property type="match status" value="1"/>
</dbReference>
<dbReference type="AlphaFoldDB" id="A0A9P5X9E1"/>
<evidence type="ECO:0000313" key="6">
    <source>
        <dbReference type="Proteomes" id="UP000807342"/>
    </source>
</evidence>
<dbReference type="Gene3D" id="3.90.190.10">
    <property type="entry name" value="Protein tyrosine phosphatase superfamily"/>
    <property type="match status" value="1"/>
</dbReference>
<dbReference type="EMBL" id="MU151262">
    <property type="protein sequence ID" value="KAF9446129.1"/>
    <property type="molecule type" value="Genomic_DNA"/>
</dbReference>
<proteinExistence type="inferred from homology"/>
<dbReference type="PROSITE" id="PS50056">
    <property type="entry name" value="TYR_PHOSPHATASE_2"/>
    <property type="match status" value="1"/>
</dbReference>
<evidence type="ECO:0000256" key="1">
    <source>
        <dbReference type="ARBA" id="ARBA00009649"/>
    </source>
</evidence>
<evidence type="ECO:0000256" key="2">
    <source>
        <dbReference type="SAM" id="MobiDB-lite"/>
    </source>
</evidence>
<dbReference type="CDD" id="cd00047">
    <property type="entry name" value="PTPc"/>
    <property type="match status" value="1"/>
</dbReference>
<comment type="caution">
    <text evidence="5">The sequence shown here is derived from an EMBL/GenBank/DDBJ whole genome shotgun (WGS) entry which is preliminary data.</text>
</comment>
<dbReference type="PANTHER" id="PTHR19134">
    <property type="entry name" value="RECEPTOR-TYPE TYROSINE-PROTEIN PHOSPHATASE"/>
    <property type="match status" value="1"/>
</dbReference>